<dbReference type="GO" id="GO:0003700">
    <property type="term" value="F:DNA-binding transcription factor activity"/>
    <property type="evidence" value="ECO:0007669"/>
    <property type="project" value="TreeGrafter"/>
</dbReference>
<gene>
    <name evidence="6" type="ORF">SAMN04489713_113209</name>
</gene>
<dbReference type="eggNOG" id="COG1309">
    <property type="taxonomic scope" value="Bacteria"/>
</dbReference>
<dbReference type="PANTHER" id="PTHR30055">
    <property type="entry name" value="HTH-TYPE TRANSCRIPTIONAL REGULATOR RUTR"/>
    <property type="match status" value="1"/>
</dbReference>
<organism evidence="6 7">
    <name type="scientific">Actinomadura madurae</name>
    <dbReference type="NCBI Taxonomy" id="1993"/>
    <lineage>
        <taxon>Bacteria</taxon>
        <taxon>Bacillati</taxon>
        <taxon>Actinomycetota</taxon>
        <taxon>Actinomycetes</taxon>
        <taxon>Streptosporangiales</taxon>
        <taxon>Thermomonosporaceae</taxon>
        <taxon>Actinomadura</taxon>
    </lineage>
</organism>
<dbReference type="OrthoDB" id="9796019at2"/>
<keyword evidence="1" id="KW-0805">Transcription regulation</keyword>
<sequence length="190" mass="21175">MASDKITRRPGGRTARNRAAVHQAVKVLLIEGGLASVTVPAVAARSGVHHTSIYRRWGTVQNLLLDVILANVTRAVPTPDTGSLRGDVRQFARDAAHAFQDPLRAALAQAIFALPADDGTIRRRYWARRYETLRPMFDRAERRGETPPSPQDVVERILAPLYFRRFVTGRPVTNRFLDGLVDDALRTTAR</sequence>
<evidence type="ECO:0000256" key="4">
    <source>
        <dbReference type="PROSITE-ProRule" id="PRU00335"/>
    </source>
</evidence>
<accession>A0A1I5PPM3</accession>
<dbReference type="InterPro" id="IPR036271">
    <property type="entry name" value="Tet_transcr_reg_TetR-rel_C_sf"/>
</dbReference>
<dbReference type="STRING" id="1993.SAMN04489713_113209"/>
<dbReference type="Pfam" id="PF16859">
    <property type="entry name" value="TetR_C_11"/>
    <property type="match status" value="1"/>
</dbReference>
<protein>
    <submittedName>
        <fullName evidence="6">DNA-binding transcriptional regulator, AcrR family</fullName>
    </submittedName>
</protein>
<evidence type="ECO:0000313" key="7">
    <source>
        <dbReference type="Proteomes" id="UP000183413"/>
    </source>
</evidence>
<dbReference type="InParanoid" id="A0A1I5PPM3"/>
<dbReference type="PROSITE" id="PS50977">
    <property type="entry name" value="HTH_TETR_2"/>
    <property type="match status" value="1"/>
</dbReference>
<feature type="domain" description="HTH tetR-type" evidence="5">
    <location>
        <begin position="15"/>
        <end position="75"/>
    </location>
</feature>
<dbReference type="Gene3D" id="1.10.10.60">
    <property type="entry name" value="Homeodomain-like"/>
    <property type="match status" value="1"/>
</dbReference>
<evidence type="ECO:0000313" key="6">
    <source>
        <dbReference type="EMBL" id="SFP35969.1"/>
    </source>
</evidence>
<dbReference type="AlphaFoldDB" id="A0A1I5PPM3"/>
<evidence type="ECO:0000256" key="3">
    <source>
        <dbReference type="ARBA" id="ARBA00023163"/>
    </source>
</evidence>
<dbReference type="InterPro" id="IPR009057">
    <property type="entry name" value="Homeodomain-like_sf"/>
</dbReference>
<dbReference type="SUPFAM" id="SSF48498">
    <property type="entry name" value="Tetracyclin repressor-like, C-terminal domain"/>
    <property type="match status" value="1"/>
</dbReference>
<evidence type="ECO:0000259" key="5">
    <source>
        <dbReference type="PROSITE" id="PS50977"/>
    </source>
</evidence>
<dbReference type="PANTHER" id="PTHR30055:SF148">
    <property type="entry name" value="TETR-FAMILY TRANSCRIPTIONAL REGULATOR"/>
    <property type="match status" value="1"/>
</dbReference>
<dbReference type="InterPro" id="IPR001647">
    <property type="entry name" value="HTH_TetR"/>
</dbReference>
<keyword evidence="2 4" id="KW-0238">DNA-binding</keyword>
<dbReference type="Gene3D" id="1.10.357.10">
    <property type="entry name" value="Tetracycline Repressor, domain 2"/>
    <property type="match status" value="1"/>
</dbReference>
<proteinExistence type="predicted"/>
<name>A0A1I5PPM3_9ACTN</name>
<dbReference type="InterPro" id="IPR050109">
    <property type="entry name" value="HTH-type_TetR-like_transc_reg"/>
</dbReference>
<keyword evidence="3" id="KW-0804">Transcription</keyword>
<evidence type="ECO:0000256" key="2">
    <source>
        <dbReference type="ARBA" id="ARBA00023125"/>
    </source>
</evidence>
<evidence type="ECO:0000256" key="1">
    <source>
        <dbReference type="ARBA" id="ARBA00023015"/>
    </source>
</evidence>
<dbReference type="InterPro" id="IPR011075">
    <property type="entry name" value="TetR_C"/>
</dbReference>
<dbReference type="Pfam" id="PF00440">
    <property type="entry name" value="TetR_N"/>
    <property type="match status" value="1"/>
</dbReference>
<feature type="DNA-binding region" description="H-T-H motif" evidence="4">
    <location>
        <begin position="38"/>
        <end position="57"/>
    </location>
</feature>
<keyword evidence="7" id="KW-1185">Reference proteome</keyword>
<dbReference type="Proteomes" id="UP000183413">
    <property type="component" value="Unassembled WGS sequence"/>
</dbReference>
<dbReference type="SUPFAM" id="SSF46689">
    <property type="entry name" value="Homeodomain-like"/>
    <property type="match status" value="1"/>
</dbReference>
<dbReference type="GO" id="GO:0000976">
    <property type="term" value="F:transcription cis-regulatory region binding"/>
    <property type="evidence" value="ECO:0007669"/>
    <property type="project" value="TreeGrafter"/>
</dbReference>
<dbReference type="EMBL" id="FOVH01000013">
    <property type="protein sequence ID" value="SFP35969.1"/>
    <property type="molecule type" value="Genomic_DNA"/>
</dbReference>
<reference evidence="6 7" key="1">
    <citation type="submission" date="2016-10" db="EMBL/GenBank/DDBJ databases">
        <authorList>
            <person name="de Groot N.N."/>
        </authorList>
    </citation>
    <scope>NUCLEOTIDE SEQUENCE [LARGE SCALE GENOMIC DNA]</scope>
    <source>
        <strain evidence="6 7">DSM 43067</strain>
    </source>
</reference>